<protein>
    <submittedName>
        <fullName evidence="1">Uncharacterized protein</fullName>
    </submittedName>
</protein>
<proteinExistence type="predicted"/>
<name>A0A563VQ17_9CYAN</name>
<evidence type="ECO:0000313" key="2">
    <source>
        <dbReference type="Proteomes" id="UP000320055"/>
    </source>
</evidence>
<reference evidence="1 2" key="1">
    <citation type="submission" date="2019-01" db="EMBL/GenBank/DDBJ databases">
        <authorList>
            <person name="Brito A."/>
        </authorList>
    </citation>
    <scope>NUCLEOTIDE SEQUENCE [LARGE SCALE GENOMIC DNA]</scope>
    <source>
        <strain evidence="1">1</strain>
    </source>
</reference>
<gene>
    <name evidence="1" type="ORF">H1P_20062</name>
</gene>
<accession>A0A563VQ17</accession>
<organism evidence="1 2">
    <name type="scientific">Hyella patelloides LEGE 07179</name>
    <dbReference type="NCBI Taxonomy" id="945734"/>
    <lineage>
        <taxon>Bacteria</taxon>
        <taxon>Bacillati</taxon>
        <taxon>Cyanobacteriota</taxon>
        <taxon>Cyanophyceae</taxon>
        <taxon>Pleurocapsales</taxon>
        <taxon>Hyellaceae</taxon>
        <taxon>Hyella</taxon>
    </lineage>
</organism>
<dbReference type="EMBL" id="CAACVJ010000112">
    <property type="protein sequence ID" value="VEP13455.1"/>
    <property type="molecule type" value="Genomic_DNA"/>
</dbReference>
<evidence type="ECO:0000313" key="1">
    <source>
        <dbReference type="EMBL" id="VEP13455.1"/>
    </source>
</evidence>
<sequence>MAEETSAGSLVNSKCVNNYAPILNVIFTIYCLNKRSFLYFVIDTKKSL</sequence>
<dbReference type="AlphaFoldDB" id="A0A563VQ17"/>
<dbReference type="Proteomes" id="UP000320055">
    <property type="component" value="Unassembled WGS sequence"/>
</dbReference>
<keyword evidence="2" id="KW-1185">Reference proteome</keyword>